<evidence type="ECO:0000313" key="16">
    <source>
        <dbReference type="EMBL" id="KAI7802742.1"/>
    </source>
</evidence>
<dbReference type="GO" id="GO:0005730">
    <property type="term" value="C:nucleolus"/>
    <property type="evidence" value="ECO:0007669"/>
    <property type="project" value="UniProtKB-SubCell"/>
</dbReference>
<dbReference type="InterPro" id="IPR027417">
    <property type="entry name" value="P-loop_NTPase"/>
</dbReference>
<sequence length="1029" mass="116537">MATVRKKVDNRIRVQIENGVAQQHRSMFVIVGDRGRDQVVILHHMLSKATVRARPSVLWCYKKELSFSSNRKKRMRQLQKKIKTGTLNLKQDDPFELFVAATNIRYCYYNETHKILGNTYGMCVLQDFEALNPNLLARTIETVEGGGIVVILLRSVNSLKQLYTMTMDVHSRYRTEAHQDVVGRFNERFILSLASCKTCVVIDDQLNILPISSHITNIKPVPPKTQDDGLSPQEQELKDIKESLHDTQPVGVLVDSCKTMDQAKAVLKFIEAISEKTLRSTVALTAARGRGKSAALGLAIAGAVAFGYSNMFVTSPSPDNLHTLFEFIFKGFDALQYQEHLDYEIIQSLNPEFNKAVVRVNIFKEHRQTIQYIHPADAMKFGQAELLVIDEAAAIPLPLVKNLLGPYLVFMASTINGYEGTGRSLSLKLIQQLRQQSADSQQNLSAENRNTSTARLAAARTLHEVSLHESIRYGPGDHVEKWLNELLCLDCLSVPRIISGCPLPQTCELYYVNRDTLFCYHKASEAFLQRLMALYVASHYKNSPNDLQMLSDAPAHHLFCLLPPVPPTQNALPEVLAVVQVCLEGEISRQSILNSLSRGRKASGDLIPWTVSEQFQDSDFGGLTGARIVRIAVNPDYQGMGYGSRALQLLQRYYEGQFPLLDETEQTTASTITSVSSEAVTLLEEVVTPRKDLPPLLLKLNERRAERLDYLGVSYGLTPQLLKFWKKAGFIPVYLRQTQNDLTGEHSCIMLKELNAEDSVDNGQWLSAFWKDFRRRFLSLLSFQFSKFSPTLALNILQNKNAKDDSAPVLTSAELTAQFTPYDLKRLEMYSRNMVDYHLMMDMMPAIARMYFLKQMGGVMLSVAQCALLLGVGLQHKRVDDLEKEIELPSSQLMGLFNRVIRKIVQFFNTLQEKAIEAEMVATKDISMEPTVQTLGEDLNEAAKEFQEKHKKDIEKIKEMDLSEYMIRGDDEEWDQVLKKAGHTAIVSIKSDKKRKREGTNEKEQLHDKKMKNHKDKRSKFGKKTKRGL</sequence>
<evidence type="ECO:0000256" key="14">
    <source>
        <dbReference type="SAM" id="MobiDB-lite"/>
    </source>
</evidence>
<proteinExistence type="inferred from homology"/>
<keyword evidence="4 13" id="KW-0808">Transferase</keyword>
<evidence type="ECO:0000256" key="2">
    <source>
        <dbReference type="ARBA" id="ARBA00022552"/>
    </source>
</evidence>
<dbReference type="InterPro" id="IPR027992">
    <property type="entry name" value="tRNA_bind_dom"/>
</dbReference>
<keyword evidence="17" id="KW-1185">Reference proteome</keyword>
<dbReference type="InterPro" id="IPR032672">
    <property type="entry name" value="TmcA/NAT10/Kre33"/>
</dbReference>
<dbReference type="InterPro" id="IPR013562">
    <property type="entry name" value="TmcA/NAT10_N"/>
</dbReference>
<dbReference type="GO" id="GO:1904812">
    <property type="term" value="P:rRNA acetylation involved in maturation of SSU-rRNA"/>
    <property type="evidence" value="ECO:0007669"/>
    <property type="project" value="InterPro"/>
</dbReference>
<keyword evidence="2 13" id="KW-0698">rRNA processing</keyword>
<evidence type="ECO:0000256" key="12">
    <source>
        <dbReference type="ARBA" id="ARBA00068357"/>
    </source>
</evidence>
<feature type="binding site" evidence="13">
    <location>
        <begin position="631"/>
        <end position="633"/>
    </location>
    <ligand>
        <name>acetyl-CoA</name>
        <dbReference type="ChEBI" id="CHEBI:57288"/>
    </ligand>
</feature>
<name>A0A9W7WI90_TRIRA</name>
<comment type="subcellular location">
    <subcellularLocation>
        <location evidence="1 13">Nucleus</location>
        <location evidence="1 13">Nucleolus</location>
    </subcellularLocation>
</comment>
<keyword evidence="3" id="KW-0597">Phosphoprotein</keyword>
<feature type="binding site" evidence="13">
    <location>
        <begin position="638"/>
        <end position="644"/>
    </location>
    <ligand>
        <name>acetyl-CoA</name>
        <dbReference type="ChEBI" id="CHEBI:57288"/>
    </ligand>
</feature>
<evidence type="ECO:0000256" key="1">
    <source>
        <dbReference type="ARBA" id="ARBA00004604"/>
    </source>
</evidence>
<accession>A0A9W7WI90</accession>
<comment type="catalytic activity">
    <reaction evidence="13">
        <text>a cytidine in tRNA + acetyl-CoA + ATP + H2O = an N(4)-acetylcytidine in tRNA + ADP + phosphate + CoA + H(+)</text>
        <dbReference type="Rhea" id="RHEA:53876"/>
        <dbReference type="Rhea" id="RHEA-COMP:13670"/>
        <dbReference type="Rhea" id="RHEA-COMP:13671"/>
        <dbReference type="ChEBI" id="CHEBI:15377"/>
        <dbReference type="ChEBI" id="CHEBI:15378"/>
        <dbReference type="ChEBI" id="CHEBI:30616"/>
        <dbReference type="ChEBI" id="CHEBI:43474"/>
        <dbReference type="ChEBI" id="CHEBI:57287"/>
        <dbReference type="ChEBI" id="CHEBI:57288"/>
        <dbReference type="ChEBI" id="CHEBI:74900"/>
        <dbReference type="ChEBI" id="CHEBI:82748"/>
        <dbReference type="ChEBI" id="CHEBI:456216"/>
    </reaction>
</comment>
<protein>
    <recommendedName>
        <fullName evidence="12 13">RNA cytidine acetyltransferase</fullName>
        <ecNumber evidence="13">2.3.1.-</ecNumber>
    </recommendedName>
    <alternativeName>
        <fullName evidence="13">18S rRNA cytosine acetyltransferase</fullName>
    </alternativeName>
</protein>
<evidence type="ECO:0000256" key="6">
    <source>
        <dbReference type="ARBA" id="ARBA00022741"/>
    </source>
</evidence>
<keyword evidence="7 13" id="KW-0067">ATP-binding</keyword>
<dbReference type="InterPro" id="IPR000182">
    <property type="entry name" value="GNAT_dom"/>
</dbReference>
<comment type="function">
    <text evidence="13">RNA cytidine acetyltransferase with specificity toward both 18S rRNA and tRNAs. Catalyzes the formation of N(4)-acetylcytidine (ac4C) in 18S rRNA. Required for early nucleolar cleavages of precursor rRNA at sites A0, A1 and A2 during 18S rRNA synthesis. Catalyzes the formation of ac4C in serine and leucine tRNAs. Requires the tRNA-binding adapter protein THUMPD1 for full tRNA acetyltransferase activity but not for 18S rRNA acetylation.</text>
</comment>
<feature type="domain" description="N-acetyltransferase" evidence="15">
    <location>
        <begin position="560"/>
        <end position="755"/>
    </location>
</feature>
<organism evidence="16 17">
    <name type="scientific">Triplophysa rosa</name>
    <name type="common">Cave loach</name>
    <dbReference type="NCBI Taxonomy" id="992332"/>
    <lineage>
        <taxon>Eukaryota</taxon>
        <taxon>Metazoa</taxon>
        <taxon>Chordata</taxon>
        <taxon>Craniata</taxon>
        <taxon>Vertebrata</taxon>
        <taxon>Euteleostomi</taxon>
        <taxon>Actinopterygii</taxon>
        <taxon>Neopterygii</taxon>
        <taxon>Teleostei</taxon>
        <taxon>Ostariophysi</taxon>
        <taxon>Cypriniformes</taxon>
        <taxon>Nemacheilidae</taxon>
        <taxon>Triplophysa</taxon>
    </lineage>
</organism>
<feature type="binding site" evidence="13">
    <location>
        <begin position="289"/>
        <end position="298"/>
    </location>
    <ligand>
        <name>ATP</name>
        <dbReference type="ChEBI" id="CHEBI:30616"/>
    </ligand>
</feature>
<feature type="binding site" evidence="13">
    <location>
        <position position="727"/>
    </location>
    <ligand>
        <name>acetyl-CoA</name>
        <dbReference type="ChEBI" id="CHEBI:57288"/>
    </ligand>
</feature>
<dbReference type="GO" id="GO:0000049">
    <property type="term" value="F:tRNA binding"/>
    <property type="evidence" value="ECO:0007669"/>
    <property type="project" value="TreeGrafter"/>
</dbReference>
<dbReference type="EMBL" id="JAFHDT010000012">
    <property type="protein sequence ID" value="KAI7802742.1"/>
    <property type="molecule type" value="Genomic_DNA"/>
</dbReference>
<comment type="similarity">
    <text evidence="13">Belongs to the RNA cytidine acetyltransferase family. NAT10 subfamily.</text>
</comment>
<dbReference type="InterPro" id="IPR016181">
    <property type="entry name" value="Acyl_CoA_acyltransferase"/>
</dbReference>
<dbReference type="Gene3D" id="3.40.50.11040">
    <property type="match status" value="1"/>
</dbReference>
<dbReference type="EC" id="2.3.1.-" evidence="13"/>
<comment type="catalytic activity">
    <reaction evidence="13">
        <text>a cytidine in 18S rRNA + acetyl-CoA + ATP + H2O = an N(4)-acetylcytidine in 18S rRNA + ADP + phosphate + CoA + H(+)</text>
        <dbReference type="Rhea" id="RHEA:51424"/>
        <dbReference type="Rhea" id="RHEA-COMP:13575"/>
        <dbReference type="Rhea" id="RHEA-COMP:13576"/>
        <dbReference type="ChEBI" id="CHEBI:15377"/>
        <dbReference type="ChEBI" id="CHEBI:15378"/>
        <dbReference type="ChEBI" id="CHEBI:30616"/>
        <dbReference type="ChEBI" id="CHEBI:43474"/>
        <dbReference type="ChEBI" id="CHEBI:57287"/>
        <dbReference type="ChEBI" id="CHEBI:57288"/>
        <dbReference type="ChEBI" id="CHEBI:74900"/>
        <dbReference type="ChEBI" id="CHEBI:82748"/>
        <dbReference type="ChEBI" id="CHEBI:456216"/>
    </reaction>
</comment>
<feature type="region of interest" description="Disordered" evidence="14">
    <location>
        <begin position="989"/>
        <end position="1029"/>
    </location>
</feature>
<evidence type="ECO:0000256" key="5">
    <source>
        <dbReference type="ARBA" id="ARBA00022694"/>
    </source>
</evidence>
<evidence type="ECO:0000256" key="8">
    <source>
        <dbReference type="ARBA" id="ARBA00022990"/>
    </source>
</evidence>
<feature type="compositionally biased region" description="Basic and acidic residues" evidence="14">
    <location>
        <begin position="998"/>
        <end position="1008"/>
    </location>
</feature>
<dbReference type="PANTHER" id="PTHR10925:SF5">
    <property type="entry name" value="RNA CYTIDINE ACETYLTRANSFERASE"/>
    <property type="match status" value="1"/>
</dbReference>
<dbReference type="PROSITE" id="PS51186">
    <property type="entry name" value="GNAT"/>
    <property type="match status" value="1"/>
</dbReference>
<dbReference type="Pfam" id="PF08351">
    <property type="entry name" value="TmcA_N"/>
    <property type="match status" value="1"/>
</dbReference>
<dbReference type="GO" id="GO:0005524">
    <property type="term" value="F:ATP binding"/>
    <property type="evidence" value="ECO:0007669"/>
    <property type="project" value="UniProtKB-UniRule"/>
</dbReference>
<dbReference type="HAMAP" id="MF_03211">
    <property type="entry name" value="RNA_acetyltr_Nat10"/>
    <property type="match status" value="1"/>
</dbReference>
<evidence type="ECO:0000256" key="13">
    <source>
        <dbReference type="HAMAP-Rule" id="MF_03211"/>
    </source>
</evidence>
<dbReference type="InterPro" id="IPR007807">
    <property type="entry name" value="TcmA/NAT10_helicase"/>
</dbReference>
<keyword evidence="5 13" id="KW-0819">tRNA processing</keyword>
<reference evidence="16" key="1">
    <citation type="submission" date="2021-02" db="EMBL/GenBank/DDBJ databases">
        <title>Comparative genomics reveals that relaxation of natural selection precedes convergent phenotypic evolution of cavefish.</title>
        <authorList>
            <person name="Peng Z."/>
        </authorList>
    </citation>
    <scope>NUCLEOTIDE SEQUENCE</scope>
    <source>
        <tissue evidence="16">Muscle</tissue>
    </source>
</reference>
<dbReference type="RefSeq" id="XP_057204459.1">
    <property type="nucleotide sequence ID" value="XM_057348476.1"/>
</dbReference>
<comment type="caution">
    <text evidence="16">The sequence shown here is derived from an EMBL/GenBank/DDBJ whole genome shotgun (WGS) entry which is preliminary data.</text>
</comment>
<dbReference type="GeneID" id="130563069"/>
<feature type="compositionally biased region" description="Basic residues" evidence="14">
    <location>
        <begin position="1009"/>
        <end position="1029"/>
    </location>
</feature>
<evidence type="ECO:0000313" key="17">
    <source>
        <dbReference type="Proteomes" id="UP001059041"/>
    </source>
</evidence>
<evidence type="ECO:0000256" key="7">
    <source>
        <dbReference type="ARBA" id="ARBA00022840"/>
    </source>
</evidence>
<dbReference type="GO" id="GO:0051391">
    <property type="term" value="P:tRNA acetylation"/>
    <property type="evidence" value="ECO:0007669"/>
    <property type="project" value="UniProtKB-UniRule"/>
</dbReference>
<evidence type="ECO:0000256" key="3">
    <source>
        <dbReference type="ARBA" id="ARBA00022553"/>
    </source>
</evidence>
<dbReference type="Pfam" id="PF13725">
    <property type="entry name" value="tRNA_bind_2"/>
    <property type="match status" value="1"/>
</dbReference>
<feature type="binding site" evidence="13">
    <location>
        <position position="472"/>
    </location>
    <ligand>
        <name>ATP</name>
        <dbReference type="ChEBI" id="CHEBI:30616"/>
    </ligand>
</feature>
<dbReference type="CDD" id="cd04301">
    <property type="entry name" value="NAT_SF"/>
    <property type="match status" value="1"/>
</dbReference>
<dbReference type="Gene3D" id="3.40.50.300">
    <property type="entry name" value="P-loop containing nucleotide triphosphate hydrolases"/>
    <property type="match status" value="1"/>
</dbReference>
<dbReference type="FunFam" id="3.40.50.11040:FF:000006">
    <property type="entry name" value="RNA cytidine acetyltransferase"/>
    <property type="match status" value="1"/>
</dbReference>
<keyword evidence="8" id="KW-0007">Acetylation</keyword>
<dbReference type="FunFam" id="3.40.630.30:FF:000019">
    <property type="entry name" value="RNA cytidine acetyltransferase"/>
    <property type="match status" value="1"/>
</dbReference>
<dbReference type="SUPFAM" id="SSF55729">
    <property type="entry name" value="Acyl-CoA N-acyltransferases (Nat)"/>
    <property type="match status" value="1"/>
</dbReference>
<dbReference type="AlphaFoldDB" id="A0A9W7WI90"/>
<keyword evidence="6 13" id="KW-0547">Nucleotide-binding</keyword>
<keyword evidence="9 13" id="KW-0539">Nucleus</keyword>
<evidence type="ECO:0000256" key="4">
    <source>
        <dbReference type="ARBA" id="ARBA00022679"/>
    </source>
</evidence>
<evidence type="ECO:0000256" key="9">
    <source>
        <dbReference type="ARBA" id="ARBA00023242"/>
    </source>
</evidence>
<dbReference type="InterPro" id="IPR033688">
    <property type="entry name" value="NAT10"/>
</dbReference>
<dbReference type="GO" id="GO:0030686">
    <property type="term" value="C:90S preribosome"/>
    <property type="evidence" value="ECO:0007669"/>
    <property type="project" value="TreeGrafter"/>
</dbReference>
<comment type="subunit">
    <text evidence="11">Part of the small subunit (SSU) processome, composed of more than 70 proteins and the RNA chaperone small nucleolar RNA (snoRNA) U3. Interacts with THUMPD1. Interacts with SUN1 (via N-terminus). Interacts with TERT.</text>
</comment>
<evidence type="ECO:0000256" key="11">
    <source>
        <dbReference type="ARBA" id="ARBA00065380"/>
    </source>
</evidence>
<gene>
    <name evidence="13" type="primary">NAT10</name>
    <name evidence="16" type="ORF">IRJ41_018346</name>
</gene>
<dbReference type="GO" id="GO:1990883">
    <property type="term" value="F:18S rRNA cytidine N-acetyltransferase activity"/>
    <property type="evidence" value="ECO:0007669"/>
    <property type="project" value="TreeGrafter"/>
</dbReference>
<dbReference type="OrthoDB" id="10067491at2759"/>
<evidence type="ECO:0000256" key="10">
    <source>
        <dbReference type="ARBA" id="ARBA00023315"/>
    </source>
</evidence>
<dbReference type="PANTHER" id="PTHR10925">
    <property type="entry name" value="N-ACETYLTRANSFERASE 10"/>
    <property type="match status" value="1"/>
</dbReference>
<dbReference type="Proteomes" id="UP001059041">
    <property type="component" value="Linkage Group LG12"/>
</dbReference>
<dbReference type="Pfam" id="PF13718">
    <property type="entry name" value="GNAT_acetyltr_2"/>
    <property type="match status" value="1"/>
</dbReference>
<comment type="subunit">
    <text evidence="13">Interacts with THUMPD1.</text>
</comment>
<dbReference type="Pfam" id="PF05127">
    <property type="entry name" value="NAT10_TcmA_helicase"/>
    <property type="match status" value="1"/>
</dbReference>
<dbReference type="FunFam" id="3.40.50.300:FF:002218">
    <property type="entry name" value="tRNA(Met) cytidine acetyltransferase TmcA"/>
    <property type="match status" value="1"/>
</dbReference>
<dbReference type="Gene3D" id="3.40.630.30">
    <property type="match status" value="1"/>
</dbReference>
<keyword evidence="10 13" id="KW-0012">Acyltransferase</keyword>
<evidence type="ECO:0000259" key="15">
    <source>
        <dbReference type="PROSITE" id="PS51186"/>
    </source>
</evidence>